<protein>
    <recommendedName>
        <fullName evidence="2">Transposase Tc1-like domain-containing protein</fullName>
    </recommendedName>
</protein>
<dbReference type="Proteomes" id="UP001168821">
    <property type="component" value="Unassembled WGS sequence"/>
</dbReference>
<dbReference type="GO" id="GO:0015074">
    <property type="term" value="P:DNA integration"/>
    <property type="evidence" value="ECO:0007669"/>
    <property type="project" value="InterPro"/>
</dbReference>
<dbReference type="EMBL" id="JALNTZ010000004">
    <property type="protein sequence ID" value="KAJ3655877.1"/>
    <property type="molecule type" value="Genomic_DNA"/>
</dbReference>
<feature type="domain" description="Transposase Tc1-like" evidence="2">
    <location>
        <begin position="67"/>
        <end position="132"/>
    </location>
</feature>
<dbReference type="Pfam" id="PF13384">
    <property type="entry name" value="HTH_23"/>
    <property type="match status" value="1"/>
</dbReference>
<gene>
    <name evidence="3" type="ORF">Zmor_014986</name>
</gene>
<dbReference type="GO" id="GO:0006313">
    <property type="term" value="P:DNA transposition"/>
    <property type="evidence" value="ECO:0007669"/>
    <property type="project" value="InterPro"/>
</dbReference>
<reference evidence="3" key="1">
    <citation type="journal article" date="2023" name="G3 (Bethesda)">
        <title>Whole genome assemblies of Zophobas morio and Tenebrio molitor.</title>
        <authorList>
            <person name="Kaur S."/>
            <person name="Stinson S.A."/>
            <person name="diCenzo G.C."/>
        </authorList>
    </citation>
    <scope>NUCLEOTIDE SEQUENCE</scope>
    <source>
        <strain evidence="3">QUZm001</strain>
    </source>
</reference>
<proteinExistence type="predicted"/>
<dbReference type="InterPro" id="IPR009057">
    <property type="entry name" value="Homeodomain-like_sf"/>
</dbReference>
<evidence type="ECO:0000313" key="3">
    <source>
        <dbReference type="EMBL" id="KAJ3655877.1"/>
    </source>
</evidence>
<dbReference type="GO" id="GO:0003677">
    <property type="term" value="F:DNA binding"/>
    <property type="evidence" value="ECO:0007669"/>
    <property type="project" value="InterPro"/>
</dbReference>
<dbReference type="GO" id="GO:0005634">
    <property type="term" value="C:nucleus"/>
    <property type="evidence" value="ECO:0007669"/>
    <property type="project" value="UniProtKB-SubCell"/>
</dbReference>
<comment type="subcellular location">
    <subcellularLocation>
        <location evidence="1">Nucleus</location>
    </subcellularLocation>
</comment>
<sequence length="192" mass="21582">MPAVSLINKARVLALVESGMSYGQVAVAIGIPKSTIYSNVQKWRREQTIVRRPGSGGRQVSTLAQDEALVSEVKRRPFATAASAAATTRFPGSTKTARRRIRTAGIRNYVATRKVRLRPRHKELRLGFALEHFVHDNDFWNRVVFSDEKKFSQARMVDCEYTGPEIPAMNINMFKRKTEAGVFQLTCGHGFL</sequence>
<evidence type="ECO:0000259" key="2">
    <source>
        <dbReference type="Pfam" id="PF01498"/>
    </source>
</evidence>
<dbReference type="AlphaFoldDB" id="A0AA38IFR8"/>
<keyword evidence="4" id="KW-1185">Reference proteome</keyword>
<evidence type="ECO:0000313" key="4">
    <source>
        <dbReference type="Proteomes" id="UP001168821"/>
    </source>
</evidence>
<name>A0AA38IFR8_9CUCU</name>
<dbReference type="Gene3D" id="3.30.420.10">
    <property type="entry name" value="Ribonuclease H-like superfamily/Ribonuclease H"/>
    <property type="match status" value="1"/>
</dbReference>
<dbReference type="Gene3D" id="1.10.10.10">
    <property type="entry name" value="Winged helix-like DNA-binding domain superfamily/Winged helix DNA-binding domain"/>
    <property type="match status" value="1"/>
</dbReference>
<evidence type="ECO:0000256" key="1">
    <source>
        <dbReference type="ARBA" id="ARBA00004123"/>
    </source>
</evidence>
<organism evidence="3 4">
    <name type="scientific">Zophobas morio</name>
    <dbReference type="NCBI Taxonomy" id="2755281"/>
    <lineage>
        <taxon>Eukaryota</taxon>
        <taxon>Metazoa</taxon>
        <taxon>Ecdysozoa</taxon>
        <taxon>Arthropoda</taxon>
        <taxon>Hexapoda</taxon>
        <taxon>Insecta</taxon>
        <taxon>Pterygota</taxon>
        <taxon>Neoptera</taxon>
        <taxon>Endopterygota</taxon>
        <taxon>Coleoptera</taxon>
        <taxon>Polyphaga</taxon>
        <taxon>Cucujiformia</taxon>
        <taxon>Tenebrionidae</taxon>
        <taxon>Zophobas</taxon>
    </lineage>
</organism>
<accession>A0AA38IFR8</accession>
<dbReference type="InterPro" id="IPR036388">
    <property type="entry name" value="WH-like_DNA-bd_sf"/>
</dbReference>
<dbReference type="SUPFAM" id="SSF46689">
    <property type="entry name" value="Homeodomain-like"/>
    <property type="match status" value="1"/>
</dbReference>
<dbReference type="InterPro" id="IPR002492">
    <property type="entry name" value="Transposase_Tc1-like"/>
</dbReference>
<dbReference type="InterPro" id="IPR036397">
    <property type="entry name" value="RNaseH_sf"/>
</dbReference>
<comment type="caution">
    <text evidence="3">The sequence shown here is derived from an EMBL/GenBank/DDBJ whole genome shotgun (WGS) entry which is preliminary data.</text>
</comment>
<dbReference type="Pfam" id="PF01498">
    <property type="entry name" value="HTH_Tnp_Tc3_2"/>
    <property type="match status" value="1"/>
</dbReference>